<dbReference type="EMBL" id="CABPRJ010000949">
    <property type="protein sequence ID" value="VVC31479.1"/>
    <property type="molecule type" value="Genomic_DNA"/>
</dbReference>
<dbReference type="InterPro" id="IPR036837">
    <property type="entry name" value="Cation_efflux_CTD_sf"/>
</dbReference>
<feature type="domain" description="Cation efflux protein cytoplasmic" evidence="16">
    <location>
        <begin position="434"/>
        <end position="508"/>
    </location>
</feature>
<keyword evidence="10 14" id="KW-0472">Membrane</keyword>
<dbReference type="FunFam" id="1.20.1510.10:FF:000002">
    <property type="entry name" value="zinc transporter 3 isoform X1"/>
    <property type="match status" value="1"/>
</dbReference>
<accession>A0A5E4MKM5</accession>
<feature type="transmembrane region" description="Helical" evidence="14">
    <location>
        <begin position="320"/>
        <end position="341"/>
    </location>
</feature>
<evidence type="ECO:0000256" key="5">
    <source>
        <dbReference type="ARBA" id="ARBA00022723"/>
    </source>
</evidence>
<dbReference type="OrthoDB" id="9944568at2759"/>
<evidence type="ECO:0000256" key="11">
    <source>
        <dbReference type="ARBA" id="ARBA00023329"/>
    </source>
</evidence>
<evidence type="ECO:0000256" key="14">
    <source>
        <dbReference type="SAM" id="Phobius"/>
    </source>
</evidence>
<dbReference type="GO" id="GO:0030658">
    <property type="term" value="C:transport vesicle membrane"/>
    <property type="evidence" value="ECO:0007669"/>
    <property type="project" value="UniProtKB-SubCell"/>
</dbReference>
<dbReference type="Pfam" id="PF16916">
    <property type="entry name" value="ZT_dimer"/>
    <property type="match status" value="1"/>
</dbReference>
<evidence type="ECO:0000256" key="3">
    <source>
        <dbReference type="ARBA" id="ARBA00022448"/>
    </source>
</evidence>
<dbReference type="AlphaFoldDB" id="A0A5E4MKM5"/>
<evidence type="ECO:0000256" key="13">
    <source>
        <dbReference type="SAM" id="MobiDB-lite"/>
    </source>
</evidence>
<feature type="transmembrane region" description="Helical" evidence="14">
    <location>
        <begin position="219"/>
        <end position="239"/>
    </location>
</feature>
<dbReference type="PANTHER" id="PTHR11562:SF17">
    <property type="entry name" value="RE54080P-RELATED"/>
    <property type="match status" value="1"/>
</dbReference>
<evidence type="ECO:0000256" key="6">
    <source>
        <dbReference type="ARBA" id="ARBA00022833"/>
    </source>
</evidence>
<comment type="catalytic activity">
    <reaction evidence="12">
        <text>Zn(2+)(in) + 2 H(+)(out) = Zn(2+)(out) + 2 H(+)(in)</text>
        <dbReference type="Rhea" id="RHEA:72627"/>
        <dbReference type="ChEBI" id="CHEBI:15378"/>
        <dbReference type="ChEBI" id="CHEBI:29105"/>
    </reaction>
</comment>
<keyword evidence="4 14" id="KW-0812">Transmembrane</keyword>
<feature type="region of interest" description="Disordered" evidence="13">
    <location>
        <begin position="1"/>
        <end position="98"/>
    </location>
</feature>
<feature type="transmembrane region" description="Helical" evidence="14">
    <location>
        <begin position="281"/>
        <end position="308"/>
    </location>
</feature>
<keyword evidence="3" id="KW-0813">Transport</keyword>
<dbReference type="InterPro" id="IPR058533">
    <property type="entry name" value="Cation_efflux_TM"/>
</dbReference>
<gene>
    <name evidence="17" type="ORF">CINCED_3A011580</name>
</gene>
<evidence type="ECO:0000256" key="4">
    <source>
        <dbReference type="ARBA" id="ARBA00022692"/>
    </source>
</evidence>
<feature type="domain" description="Cation efflux protein transmembrane" evidence="15">
    <location>
        <begin position="219"/>
        <end position="430"/>
    </location>
</feature>
<keyword evidence="18" id="KW-1185">Reference proteome</keyword>
<dbReference type="GO" id="GO:0010043">
    <property type="term" value="P:response to zinc ion"/>
    <property type="evidence" value="ECO:0007669"/>
    <property type="project" value="TreeGrafter"/>
</dbReference>
<dbReference type="Gene3D" id="1.20.1510.10">
    <property type="entry name" value="Cation efflux protein transmembrane domain"/>
    <property type="match status" value="1"/>
</dbReference>
<protein>
    <submittedName>
        <fullName evidence="17">Cation efflux protein,Armadillo-like helical,Cation efflux protein, cytoplasmic domain</fullName>
    </submittedName>
</protein>
<evidence type="ECO:0000259" key="16">
    <source>
        <dbReference type="Pfam" id="PF16916"/>
    </source>
</evidence>
<proteinExistence type="inferred from homology"/>
<sequence>MSANDVTVVVEPPAASVDGDDGGGGFSDTDRRRCRQQQQQQQQKKQQRIGGSSAAGAVGTTTLDGVQRESWPSAAGADDGDDDDDYDAKGDGGIAERTPLLNNCNRQSACDGDVCLVGEGLADNPKYGSVDDDVFMSTPPTMTGAFARQSSTGSTGKQLVYCIHGKPSGCCATLVTEDQNSNQKSDQPSQSSITIFSEHCHTNNRETASADHKKARRKLIFASVLCLIFMIGEAIGGYLSSSLAIATDASHLLTDFASFMISLCALWVASRPATRAMPFGWYRAEVLGALTSVLLIWVVTGILLYLAVERIKNMSYSIDANIMLITSIIGLCVNVVMGLTLHQHSHSHGGLETHSHETSGRNSSNNINVRAAYIHVLGDILQSLGVLVAAVVVYFKPEWKIVDPICTFLFSILVLVTTFNILRDTMIVLMEGMPKGVNFTDVLETFLSIDGVVRVHNLRVWALSPDKIALAAHLAVNPGVNTTAVLKQASQKMYRKYNFFDCTLQIEEFETQMENCKQCQTPKC</sequence>
<dbReference type="InterPro" id="IPR027469">
    <property type="entry name" value="Cation_efflux_TMD_sf"/>
</dbReference>
<dbReference type="Proteomes" id="UP000325440">
    <property type="component" value="Unassembled WGS sequence"/>
</dbReference>
<evidence type="ECO:0000313" key="18">
    <source>
        <dbReference type="Proteomes" id="UP000325440"/>
    </source>
</evidence>
<dbReference type="GO" id="GO:0046872">
    <property type="term" value="F:metal ion binding"/>
    <property type="evidence" value="ECO:0007669"/>
    <property type="project" value="UniProtKB-KW"/>
</dbReference>
<dbReference type="InterPro" id="IPR027470">
    <property type="entry name" value="Cation_efflux_CTD"/>
</dbReference>
<evidence type="ECO:0000256" key="9">
    <source>
        <dbReference type="ARBA" id="ARBA00023065"/>
    </source>
</evidence>
<dbReference type="SUPFAM" id="SSF160240">
    <property type="entry name" value="Cation efflux protein cytoplasmic domain-like"/>
    <property type="match status" value="1"/>
</dbReference>
<reference evidence="17 18" key="1">
    <citation type="submission" date="2019-08" db="EMBL/GenBank/DDBJ databases">
        <authorList>
            <person name="Alioto T."/>
            <person name="Alioto T."/>
            <person name="Gomez Garrido J."/>
        </authorList>
    </citation>
    <scope>NUCLEOTIDE SEQUENCE [LARGE SCALE GENOMIC DNA]</scope>
</reference>
<keyword evidence="8 14" id="KW-1133">Transmembrane helix</keyword>
<evidence type="ECO:0000256" key="1">
    <source>
        <dbReference type="ARBA" id="ARBA00004638"/>
    </source>
</evidence>
<dbReference type="Pfam" id="PF01545">
    <property type="entry name" value="Cation_efflux"/>
    <property type="match status" value="1"/>
</dbReference>
<evidence type="ECO:0000256" key="2">
    <source>
        <dbReference type="ARBA" id="ARBA00008873"/>
    </source>
</evidence>
<comment type="similarity">
    <text evidence="2">Belongs to the cation diffusion facilitator (CDF) transporter (TC 2.A.4) family. SLC30A subfamily.</text>
</comment>
<dbReference type="NCBIfam" id="TIGR01297">
    <property type="entry name" value="CDF"/>
    <property type="match status" value="1"/>
</dbReference>
<keyword evidence="5" id="KW-0479">Metal-binding</keyword>
<name>A0A5E4MKM5_9HEMI</name>
<evidence type="ECO:0000256" key="12">
    <source>
        <dbReference type="ARBA" id="ARBA00048349"/>
    </source>
</evidence>
<feature type="transmembrane region" description="Helical" evidence="14">
    <location>
        <begin position="401"/>
        <end position="422"/>
    </location>
</feature>
<evidence type="ECO:0000313" key="17">
    <source>
        <dbReference type="EMBL" id="VVC31479.1"/>
    </source>
</evidence>
<keyword evidence="6" id="KW-0862">Zinc</keyword>
<evidence type="ECO:0000256" key="7">
    <source>
        <dbReference type="ARBA" id="ARBA00022906"/>
    </source>
</evidence>
<feature type="transmembrane region" description="Helical" evidence="14">
    <location>
        <begin position="371"/>
        <end position="395"/>
    </location>
</feature>
<keyword evidence="7" id="KW-0864">Zinc transport</keyword>
<evidence type="ECO:0000259" key="15">
    <source>
        <dbReference type="Pfam" id="PF01545"/>
    </source>
</evidence>
<dbReference type="PANTHER" id="PTHR11562">
    <property type="entry name" value="CATION EFFLUX PROTEIN/ ZINC TRANSPORTER"/>
    <property type="match status" value="1"/>
</dbReference>
<comment type="subcellular location">
    <subcellularLocation>
        <location evidence="1">Cytoplasmic vesicle</location>
        <location evidence="1">Secretory vesicle membrane</location>
        <topology evidence="1">Multi-pass membrane protein</topology>
    </subcellularLocation>
</comment>
<dbReference type="InterPro" id="IPR050681">
    <property type="entry name" value="CDF/SLC30A"/>
</dbReference>
<dbReference type="GO" id="GO:0005886">
    <property type="term" value="C:plasma membrane"/>
    <property type="evidence" value="ECO:0007669"/>
    <property type="project" value="TreeGrafter"/>
</dbReference>
<keyword evidence="11" id="KW-0968">Cytoplasmic vesicle</keyword>
<organism evidence="17 18">
    <name type="scientific">Cinara cedri</name>
    <dbReference type="NCBI Taxonomy" id="506608"/>
    <lineage>
        <taxon>Eukaryota</taxon>
        <taxon>Metazoa</taxon>
        <taxon>Ecdysozoa</taxon>
        <taxon>Arthropoda</taxon>
        <taxon>Hexapoda</taxon>
        <taxon>Insecta</taxon>
        <taxon>Pterygota</taxon>
        <taxon>Neoptera</taxon>
        <taxon>Paraneoptera</taxon>
        <taxon>Hemiptera</taxon>
        <taxon>Sternorrhyncha</taxon>
        <taxon>Aphidomorpha</taxon>
        <taxon>Aphidoidea</taxon>
        <taxon>Aphididae</taxon>
        <taxon>Lachninae</taxon>
        <taxon>Cinara</taxon>
    </lineage>
</organism>
<evidence type="ECO:0000256" key="10">
    <source>
        <dbReference type="ARBA" id="ARBA00023136"/>
    </source>
</evidence>
<dbReference type="SUPFAM" id="SSF161111">
    <property type="entry name" value="Cation efflux protein transmembrane domain-like"/>
    <property type="match status" value="1"/>
</dbReference>
<keyword evidence="9" id="KW-0406">Ion transport</keyword>
<feature type="compositionally biased region" description="Low complexity" evidence="13">
    <location>
        <begin position="36"/>
        <end position="62"/>
    </location>
</feature>
<dbReference type="GO" id="GO:0005385">
    <property type="term" value="F:zinc ion transmembrane transporter activity"/>
    <property type="evidence" value="ECO:0007669"/>
    <property type="project" value="UniProtKB-ARBA"/>
</dbReference>
<dbReference type="InterPro" id="IPR002524">
    <property type="entry name" value="Cation_efflux"/>
</dbReference>
<evidence type="ECO:0000256" key="8">
    <source>
        <dbReference type="ARBA" id="ARBA00022989"/>
    </source>
</evidence>